<dbReference type="InterPro" id="IPR016181">
    <property type="entry name" value="Acyl_CoA_acyltransferase"/>
</dbReference>
<comment type="catalytic activity">
    <reaction evidence="8">
        <text>N-terminal L-methionyl-L-valyl-[protein] + acetyl-CoA = N-terminal N(alpha)-acetyl-L-methionyl-L-valyl-[protein] + CoA + H(+)</text>
        <dbReference type="Rhea" id="RHEA:50572"/>
        <dbReference type="Rhea" id="RHEA-COMP:12730"/>
        <dbReference type="Rhea" id="RHEA-COMP:12731"/>
        <dbReference type="ChEBI" id="CHEBI:15378"/>
        <dbReference type="ChEBI" id="CHEBI:57287"/>
        <dbReference type="ChEBI" id="CHEBI:57288"/>
        <dbReference type="ChEBI" id="CHEBI:133402"/>
        <dbReference type="ChEBI" id="CHEBI:133403"/>
        <dbReference type="EC" id="2.3.1.258"/>
    </reaction>
</comment>
<dbReference type="PANTHER" id="PTHR42919">
    <property type="entry name" value="N-ALPHA-ACETYLTRANSFERASE"/>
    <property type="match status" value="1"/>
</dbReference>
<comment type="catalytic activity">
    <reaction evidence="11">
        <text>N-terminal L-methionyl-L-threonyl-[protein] + acetyl-CoA = N-terminal N(alpha)-acetyl-L-methionyl-L-threonyl-[protein] + CoA + H(+)</text>
        <dbReference type="Rhea" id="RHEA:50576"/>
        <dbReference type="Rhea" id="RHEA-COMP:12732"/>
        <dbReference type="Rhea" id="RHEA-COMP:12733"/>
        <dbReference type="ChEBI" id="CHEBI:15378"/>
        <dbReference type="ChEBI" id="CHEBI:57287"/>
        <dbReference type="ChEBI" id="CHEBI:57288"/>
        <dbReference type="ChEBI" id="CHEBI:133404"/>
        <dbReference type="ChEBI" id="CHEBI:133405"/>
        <dbReference type="EC" id="2.3.1.258"/>
    </reaction>
</comment>
<comment type="catalytic activity">
    <reaction evidence="5">
        <text>N-terminal L-methionyl-L-tyrosyl-[protein] + acetyl-CoA = N-terminal N(alpha)-acetyl-L-methionyl-L-tyrosyl-[protein] + CoA + H(+)</text>
        <dbReference type="Rhea" id="RHEA:50532"/>
        <dbReference type="Rhea" id="RHEA-COMP:12717"/>
        <dbReference type="Rhea" id="RHEA-COMP:12718"/>
        <dbReference type="ChEBI" id="CHEBI:15378"/>
        <dbReference type="ChEBI" id="CHEBI:57287"/>
        <dbReference type="ChEBI" id="CHEBI:57288"/>
        <dbReference type="ChEBI" id="CHEBI:133384"/>
        <dbReference type="ChEBI" id="CHEBI:133385"/>
        <dbReference type="EC" id="2.3.1.258"/>
    </reaction>
</comment>
<organism evidence="14 15">
    <name type="scientific">Adineta ricciae</name>
    <name type="common">Rotifer</name>
    <dbReference type="NCBI Taxonomy" id="249248"/>
    <lineage>
        <taxon>Eukaryota</taxon>
        <taxon>Metazoa</taxon>
        <taxon>Spiralia</taxon>
        <taxon>Gnathifera</taxon>
        <taxon>Rotifera</taxon>
        <taxon>Eurotatoria</taxon>
        <taxon>Bdelloidea</taxon>
        <taxon>Adinetida</taxon>
        <taxon>Adinetidae</taxon>
        <taxon>Adineta</taxon>
    </lineage>
</organism>
<comment type="catalytic activity">
    <reaction evidence="6">
        <text>N-terminal L-methionyl-L-phenylalanyl-[protein] + acetyl-CoA = N-terminal N(alpha)-acetyl-L-methionyl-L-phenylalanyl-[protein] + CoA + H(+)</text>
        <dbReference type="Rhea" id="RHEA:50528"/>
        <dbReference type="Rhea" id="RHEA-COMP:12715"/>
        <dbReference type="Rhea" id="RHEA-COMP:12716"/>
        <dbReference type="ChEBI" id="CHEBI:15378"/>
        <dbReference type="ChEBI" id="CHEBI:57287"/>
        <dbReference type="ChEBI" id="CHEBI:57288"/>
        <dbReference type="ChEBI" id="CHEBI:133382"/>
        <dbReference type="ChEBI" id="CHEBI:133383"/>
        <dbReference type="EC" id="2.3.1.258"/>
    </reaction>
</comment>
<evidence type="ECO:0000256" key="6">
    <source>
        <dbReference type="ARBA" id="ARBA00048490"/>
    </source>
</evidence>
<reference evidence="14" key="1">
    <citation type="submission" date="2021-02" db="EMBL/GenBank/DDBJ databases">
        <authorList>
            <person name="Nowell W R."/>
        </authorList>
    </citation>
    <scope>NUCLEOTIDE SEQUENCE</scope>
</reference>
<evidence type="ECO:0000256" key="4">
    <source>
        <dbReference type="ARBA" id="ARBA00048251"/>
    </source>
</evidence>
<protein>
    <recommendedName>
        <fullName evidence="3">N-terminal methionine N(alpha)-acetyltransferase NatE</fullName>
        <ecNumber evidence="3">2.3.1.258</ecNumber>
    </recommendedName>
</protein>
<evidence type="ECO:0000256" key="5">
    <source>
        <dbReference type="ARBA" id="ARBA00048335"/>
    </source>
</evidence>
<evidence type="ECO:0000259" key="12">
    <source>
        <dbReference type="PROSITE" id="PS51186"/>
    </source>
</evidence>
<keyword evidence="1" id="KW-0808">Transferase</keyword>
<dbReference type="InterPro" id="IPR051556">
    <property type="entry name" value="N-term/lysine_N-AcTrnsfr"/>
</dbReference>
<evidence type="ECO:0000313" key="15">
    <source>
        <dbReference type="Proteomes" id="UP000663828"/>
    </source>
</evidence>
<dbReference type="Proteomes" id="UP000663852">
    <property type="component" value="Unassembled WGS sequence"/>
</dbReference>
<dbReference type="InterPro" id="IPR000182">
    <property type="entry name" value="GNAT_dom"/>
</dbReference>
<dbReference type="PANTHER" id="PTHR42919:SF8">
    <property type="entry name" value="N-ALPHA-ACETYLTRANSFERASE 50"/>
    <property type="match status" value="1"/>
</dbReference>
<feature type="domain" description="N-acetyltransferase" evidence="12">
    <location>
        <begin position="24"/>
        <end position="175"/>
    </location>
</feature>
<dbReference type="EMBL" id="CAJNOJ010000101">
    <property type="protein sequence ID" value="CAF1112209.1"/>
    <property type="molecule type" value="Genomic_DNA"/>
</dbReference>
<comment type="catalytic activity">
    <reaction evidence="4">
        <text>N-terminal L-methionyl-L-seryl-[protein] + acetyl-CoA = N-terminal N(alpha)-acetyl-L-methionyl-L-seryl-[protein] + CoA + H(+)</text>
        <dbReference type="Rhea" id="RHEA:50568"/>
        <dbReference type="Rhea" id="RHEA-COMP:12728"/>
        <dbReference type="Rhea" id="RHEA-COMP:12729"/>
        <dbReference type="ChEBI" id="CHEBI:15378"/>
        <dbReference type="ChEBI" id="CHEBI:57287"/>
        <dbReference type="ChEBI" id="CHEBI:57288"/>
        <dbReference type="ChEBI" id="CHEBI:133400"/>
        <dbReference type="ChEBI" id="CHEBI:133401"/>
        <dbReference type="EC" id="2.3.1.258"/>
    </reaction>
</comment>
<dbReference type="SUPFAM" id="SSF55729">
    <property type="entry name" value="Acyl-CoA N-acyltransferases (Nat)"/>
    <property type="match status" value="1"/>
</dbReference>
<evidence type="ECO:0000256" key="2">
    <source>
        <dbReference type="ARBA" id="ARBA00023315"/>
    </source>
</evidence>
<evidence type="ECO:0000256" key="9">
    <source>
        <dbReference type="ARBA" id="ARBA00049002"/>
    </source>
</evidence>
<dbReference type="PROSITE" id="PS51186">
    <property type="entry name" value="GNAT"/>
    <property type="match status" value="1"/>
</dbReference>
<comment type="catalytic activity">
    <reaction evidence="9">
        <text>N-terminal L-methionyl-L-alanyl-[protein] + acetyl-CoA = N-terminal N(alpha)-acetyl-L-methionyl-L-alanyl-[protein] + CoA + H(+)</text>
        <dbReference type="Rhea" id="RHEA:50564"/>
        <dbReference type="Rhea" id="RHEA-COMP:12726"/>
        <dbReference type="Rhea" id="RHEA-COMP:12727"/>
        <dbReference type="ChEBI" id="CHEBI:15378"/>
        <dbReference type="ChEBI" id="CHEBI:57287"/>
        <dbReference type="ChEBI" id="CHEBI:57288"/>
        <dbReference type="ChEBI" id="CHEBI:133398"/>
        <dbReference type="ChEBI" id="CHEBI:133399"/>
        <dbReference type="EC" id="2.3.1.258"/>
    </reaction>
</comment>
<comment type="catalytic activity">
    <reaction evidence="10">
        <text>N-terminal L-methionyl-L-leucyl-[protein] + acetyl-CoA = N-terminal N(alpha)-acetyl-L-methionyl-L-leucyl-[protein] + CoA + H(+)</text>
        <dbReference type="Rhea" id="RHEA:50520"/>
        <dbReference type="Rhea" id="RHEA-COMP:12711"/>
        <dbReference type="Rhea" id="RHEA-COMP:12712"/>
        <dbReference type="ChEBI" id="CHEBI:15378"/>
        <dbReference type="ChEBI" id="CHEBI:57287"/>
        <dbReference type="ChEBI" id="CHEBI:57288"/>
        <dbReference type="ChEBI" id="CHEBI:133377"/>
        <dbReference type="ChEBI" id="CHEBI:133378"/>
        <dbReference type="EC" id="2.3.1.258"/>
    </reaction>
</comment>
<dbReference type="EC" id="2.3.1.258" evidence="3"/>
<dbReference type="OrthoDB" id="41532at2759"/>
<keyword evidence="2" id="KW-0012">Acyltransferase</keyword>
<evidence type="ECO:0000313" key="13">
    <source>
        <dbReference type="EMBL" id="CAF1112209.1"/>
    </source>
</evidence>
<comment type="catalytic activity">
    <reaction evidence="7">
        <text>N-terminal L-methionyl-L-lysyl-[protein] + acetyl-CoA = N-terminal N(alpha)-acetyl-L-methionyl-L-lysyl-[protein] + CoA + H(+)</text>
        <dbReference type="Rhea" id="RHEA:50580"/>
        <dbReference type="Rhea" id="RHEA-COMP:12734"/>
        <dbReference type="Rhea" id="RHEA-COMP:12735"/>
        <dbReference type="ChEBI" id="CHEBI:15378"/>
        <dbReference type="ChEBI" id="CHEBI:57287"/>
        <dbReference type="ChEBI" id="CHEBI:57288"/>
        <dbReference type="ChEBI" id="CHEBI:133406"/>
        <dbReference type="ChEBI" id="CHEBI:133407"/>
        <dbReference type="EC" id="2.3.1.258"/>
    </reaction>
</comment>
<dbReference type="Gene3D" id="3.40.630.30">
    <property type="match status" value="1"/>
</dbReference>
<dbReference type="EMBL" id="CAJNOR010003474">
    <property type="protein sequence ID" value="CAF1417605.1"/>
    <property type="molecule type" value="Genomic_DNA"/>
</dbReference>
<dbReference type="Pfam" id="PF00583">
    <property type="entry name" value="Acetyltransf_1"/>
    <property type="match status" value="1"/>
</dbReference>
<dbReference type="CDD" id="cd04301">
    <property type="entry name" value="NAT_SF"/>
    <property type="match status" value="1"/>
</dbReference>
<comment type="caution">
    <text evidence="14">The sequence shown here is derived from an EMBL/GenBank/DDBJ whole genome shotgun (WGS) entry which is preliminary data.</text>
</comment>
<evidence type="ECO:0000256" key="8">
    <source>
        <dbReference type="ARBA" id="ARBA00048799"/>
    </source>
</evidence>
<dbReference type="AlphaFoldDB" id="A0A815M730"/>
<evidence type="ECO:0000256" key="11">
    <source>
        <dbReference type="ARBA" id="ARBA00049454"/>
    </source>
</evidence>
<proteinExistence type="predicted"/>
<sequence length="175" mass="20545">MRRLLQGRRQKKDLNDLISSPSSIQIYHHVQFPLNDLLGVLYPLFGSYYPFEEFLHMIYTVHHIFCAYDIVQNRCVGCALLNNTDNTNRSIYIMLFGVQQTNQKQGIGTYLLQTVIQWAQQAGYQHIHLDVFVENYKAIGLYEKVGFQKYQFLPNYYIHTSKRPPHAIRMVLSLV</sequence>
<accession>A0A815M730</accession>
<evidence type="ECO:0000256" key="7">
    <source>
        <dbReference type="ARBA" id="ARBA00048618"/>
    </source>
</evidence>
<name>A0A815M730_ADIRI</name>
<dbReference type="Proteomes" id="UP000663828">
    <property type="component" value="Unassembled WGS sequence"/>
</dbReference>
<gene>
    <name evidence="13" type="ORF">EDS130_LOCUS20578</name>
    <name evidence="14" type="ORF">XAT740_LOCUS35025</name>
</gene>
<dbReference type="GO" id="GO:0120518">
    <property type="term" value="F:protein N-terminal-methionine acetyltransferase activity"/>
    <property type="evidence" value="ECO:0007669"/>
    <property type="project" value="UniProtKB-EC"/>
</dbReference>
<keyword evidence="15" id="KW-1185">Reference proteome</keyword>
<evidence type="ECO:0000256" key="10">
    <source>
        <dbReference type="ARBA" id="ARBA00049103"/>
    </source>
</evidence>
<evidence type="ECO:0000313" key="14">
    <source>
        <dbReference type="EMBL" id="CAF1417605.1"/>
    </source>
</evidence>
<evidence type="ECO:0000256" key="3">
    <source>
        <dbReference type="ARBA" id="ARBA00039121"/>
    </source>
</evidence>
<evidence type="ECO:0000256" key="1">
    <source>
        <dbReference type="ARBA" id="ARBA00022679"/>
    </source>
</evidence>